<name>A0A1S4AU98_TOBAC</name>
<reference evidence="1" key="1">
    <citation type="submission" date="2025-08" db="UniProtKB">
        <authorList>
            <consortium name="RefSeq"/>
        </authorList>
    </citation>
    <scope>IDENTIFICATION</scope>
</reference>
<dbReference type="KEGG" id="nta:107801365"/>
<dbReference type="PaxDb" id="4097-A0A1S4AU98"/>
<accession>A0A1S4AU98</accession>
<dbReference type="RefSeq" id="XP_016480161.1">
    <property type="nucleotide sequence ID" value="XM_016624675.1"/>
</dbReference>
<evidence type="ECO:0000313" key="1">
    <source>
        <dbReference type="RefSeq" id="XP_016480161.1"/>
    </source>
</evidence>
<organism evidence="1">
    <name type="scientific">Nicotiana tabacum</name>
    <name type="common">Common tobacco</name>
    <dbReference type="NCBI Taxonomy" id="4097"/>
    <lineage>
        <taxon>Eukaryota</taxon>
        <taxon>Viridiplantae</taxon>
        <taxon>Streptophyta</taxon>
        <taxon>Embryophyta</taxon>
        <taxon>Tracheophyta</taxon>
        <taxon>Spermatophyta</taxon>
        <taxon>Magnoliopsida</taxon>
        <taxon>eudicotyledons</taxon>
        <taxon>Gunneridae</taxon>
        <taxon>Pentapetalae</taxon>
        <taxon>asterids</taxon>
        <taxon>lamiids</taxon>
        <taxon>Solanales</taxon>
        <taxon>Solanaceae</taxon>
        <taxon>Nicotianoideae</taxon>
        <taxon>Nicotianeae</taxon>
        <taxon>Nicotiana</taxon>
    </lineage>
</organism>
<proteinExistence type="predicted"/>
<protein>
    <submittedName>
        <fullName evidence="1">Uncharacterized protein</fullName>
    </submittedName>
</protein>
<sequence length="136" mass="15428">MRTGDGFGKEKKTQPLAYITNRQHFPRLNYTTLESCAHVSSSQSQTQYPNLPTQQHLQFGLSTSNVQTNFLLPDLNEIPLLPELDDVNIDGDVAEINDATDDEDDYESMSMLTQTIIHSCPPFQLSWLISYDFNTI</sequence>
<gene>
    <name evidence="1" type="primary">LOC107801365</name>
</gene>
<dbReference type="OrthoDB" id="10443546at2759"/>
<dbReference type="AlphaFoldDB" id="A0A1S4AU98"/>